<proteinExistence type="predicted"/>
<sequence>MCTIHIIKCRDCDVIESTWRQYCPSTPPNRLCQRGQTSLITTYLLRGHCDLCLTKTGTYGTLASVETTSTMTHEIMNQKSRSGGLNILRDTGLVTRLGMGLKRMASEARRFYSGLEHGLSSRAKTRWQGVKQRMSRDLELISQNRTRGL</sequence>
<evidence type="ECO:0000313" key="2">
    <source>
        <dbReference type="Proteomes" id="UP001056436"/>
    </source>
</evidence>
<dbReference type="EMBL" id="SDAQ01000057">
    <property type="protein sequence ID" value="KAI3546436.1"/>
    <property type="molecule type" value="Genomic_DNA"/>
</dbReference>
<organism evidence="1 2">
    <name type="scientific">Colletotrichum abscissum</name>
    <dbReference type="NCBI Taxonomy" id="1671311"/>
    <lineage>
        <taxon>Eukaryota</taxon>
        <taxon>Fungi</taxon>
        <taxon>Dikarya</taxon>
        <taxon>Ascomycota</taxon>
        <taxon>Pezizomycotina</taxon>
        <taxon>Sordariomycetes</taxon>
        <taxon>Hypocreomycetidae</taxon>
        <taxon>Glomerellales</taxon>
        <taxon>Glomerellaceae</taxon>
        <taxon>Colletotrichum</taxon>
        <taxon>Colletotrichum acutatum species complex</taxon>
    </lineage>
</organism>
<comment type="caution">
    <text evidence="1">The sequence shown here is derived from an EMBL/GenBank/DDBJ whole genome shotgun (WGS) entry which is preliminary data.</text>
</comment>
<reference evidence="1" key="1">
    <citation type="submission" date="2019-01" db="EMBL/GenBank/DDBJ databases">
        <title>Colletotrichum abscissum LGMF1257.</title>
        <authorList>
            <person name="Baroncelli R."/>
        </authorList>
    </citation>
    <scope>NUCLEOTIDE SEQUENCE</scope>
    <source>
        <strain evidence="1">Ca142</strain>
    </source>
</reference>
<keyword evidence="2" id="KW-1185">Reference proteome</keyword>
<dbReference type="Proteomes" id="UP001056436">
    <property type="component" value="Unassembled WGS sequence"/>
</dbReference>
<protein>
    <submittedName>
        <fullName evidence="1">Uncharacterized protein</fullName>
    </submittedName>
</protein>
<gene>
    <name evidence="1" type="ORF">CABS02_08978</name>
</gene>
<evidence type="ECO:0000313" key="1">
    <source>
        <dbReference type="EMBL" id="KAI3546436.1"/>
    </source>
</evidence>
<dbReference type="AlphaFoldDB" id="A0A9P9XB44"/>
<accession>A0A9P9XB44</accession>
<name>A0A9P9XB44_9PEZI</name>